<feature type="coiled-coil region" evidence="1">
    <location>
        <begin position="40"/>
        <end position="200"/>
    </location>
</feature>
<reference evidence="3" key="2">
    <citation type="submission" date="2024-06" db="EMBL/GenBank/DDBJ databases">
        <authorList>
            <person name="Plum-Jensen L.E."/>
            <person name="Schramm A."/>
            <person name="Marshall I.P.G."/>
        </authorList>
    </citation>
    <scope>NUCLEOTIDE SEQUENCE</scope>
    <source>
        <strain evidence="3">Rat1</strain>
    </source>
</reference>
<evidence type="ECO:0000313" key="3">
    <source>
        <dbReference type="EMBL" id="XCN75119.1"/>
    </source>
</evidence>
<name>A0AAU8M0Q6_9BACT</name>
<keyword evidence="1" id="KW-0175">Coiled coil</keyword>
<protein>
    <submittedName>
        <fullName evidence="3">Uncharacterized protein</fullName>
    </submittedName>
</protein>
<sequence length="280" mass="31401">MTNNLLNKNSLIGALIVLLLLTSWWGQSKTGTSRQLAMDKEVAEVQLAAIEAEAIEARQAQQENEVALKETKKRLKQAQENSDKLAKSFSHEQAKTTTLKMEKEGLQKKISELESALEQAKVQQKQTDSAQQDMQKIAAERDKTQTTLKEAQKKLKEAESQIAQLQQQQKNIQMEASSQLVQLQQQQEEAATELESLRAQVIGFEKVVEERNAALTEVNSDLDACEVNTKVLLGKITEQEDTQLGMEEQMRNIVENLSKDAAQEESPAPEQEEQAIEQAE</sequence>
<organism evidence="3">
    <name type="scientific">Candidatus Electrothrix aestuarii</name>
    <dbReference type="NCBI Taxonomy" id="3062594"/>
    <lineage>
        <taxon>Bacteria</taxon>
        <taxon>Pseudomonadati</taxon>
        <taxon>Thermodesulfobacteriota</taxon>
        <taxon>Desulfobulbia</taxon>
        <taxon>Desulfobulbales</taxon>
        <taxon>Desulfobulbaceae</taxon>
        <taxon>Candidatus Electrothrix</taxon>
    </lineage>
</organism>
<evidence type="ECO:0000256" key="2">
    <source>
        <dbReference type="SAM" id="MobiDB-lite"/>
    </source>
</evidence>
<dbReference type="KEGG" id="eaj:Q3M24_10415"/>
<evidence type="ECO:0000256" key="1">
    <source>
        <dbReference type="SAM" id="Coils"/>
    </source>
</evidence>
<feature type="region of interest" description="Disordered" evidence="2">
    <location>
        <begin position="254"/>
        <end position="280"/>
    </location>
</feature>
<proteinExistence type="predicted"/>
<dbReference type="AlphaFoldDB" id="A0AAU8M0Q6"/>
<gene>
    <name evidence="3" type="ORF">Q3M24_10415</name>
</gene>
<accession>A0AAU8M0Q6</accession>
<reference evidence="3" key="1">
    <citation type="journal article" date="2024" name="Syst. Appl. Microbiol.">
        <title>First single-strain enrichments of Electrothrix cable bacteria, description of E. aestuarii sp. nov. and E. rattekaaiensis sp. nov., and proposal of a cable bacteria taxonomy following the rules of the SeqCode.</title>
        <authorList>
            <person name="Plum-Jensen L.E."/>
            <person name="Schramm A."/>
            <person name="Marshall I.P.G."/>
        </authorList>
    </citation>
    <scope>NUCLEOTIDE SEQUENCE</scope>
    <source>
        <strain evidence="3">Rat1</strain>
    </source>
</reference>
<dbReference type="EMBL" id="CP159373">
    <property type="protein sequence ID" value="XCN75119.1"/>
    <property type="molecule type" value="Genomic_DNA"/>
</dbReference>
<feature type="compositionally biased region" description="Acidic residues" evidence="2">
    <location>
        <begin position="270"/>
        <end position="280"/>
    </location>
</feature>